<dbReference type="Proteomes" id="UP000297245">
    <property type="component" value="Unassembled WGS sequence"/>
</dbReference>
<feature type="transmembrane region" description="Helical" evidence="1">
    <location>
        <begin position="142"/>
        <end position="159"/>
    </location>
</feature>
<evidence type="ECO:0008006" key="4">
    <source>
        <dbReference type="Google" id="ProtNLM"/>
    </source>
</evidence>
<keyword evidence="1" id="KW-0472">Membrane</keyword>
<organism evidence="2 3">
    <name type="scientific">Dendrothele bispora (strain CBS 962.96)</name>
    <dbReference type="NCBI Taxonomy" id="1314807"/>
    <lineage>
        <taxon>Eukaryota</taxon>
        <taxon>Fungi</taxon>
        <taxon>Dikarya</taxon>
        <taxon>Basidiomycota</taxon>
        <taxon>Agaricomycotina</taxon>
        <taxon>Agaricomycetes</taxon>
        <taxon>Agaricomycetidae</taxon>
        <taxon>Agaricales</taxon>
        <taxon>Agaricales incertae sedis</taxon>
        <taxon>Dendrothele</taxon>
    </lineage>
</organism>
<keyword evidence="1" id="KW-1133">Transmembrane helix</keyword>
<evidence type="ECO:0000313" key="3">
    <source>
        <dbReference type="Proteomes" id="UP000297245"/>
    </source>
</evidence>
<gene>
    <name evidence="2" type="ORF">K435DRAFT_525508</name>
</gene>
<reference evidence="2 3" key="1">
    <citation type="journal article" date="2019" name="Nat. Ecol. Evol.">
        <title>Megaphylogeny resolves global patterns of mushroom evolution.</title>
        <authorList>
            <person name="Varga T."/>
            <person name="Krizsan K."/>
            <person name="Foldi C."/>
            <person name="Dima B."/>
            <person name="Sanchez-Garcia M."/>
            <person name="Sanchez-Ramirez S."/>
            <person name="Szollosi G.J."/>
            <person name="Szarkandi J.G."/>
            <person name="Papp V."/>
            <person name="Albert L."/>
            <person name="Andreopoulos W."/>
            <person name="Angelini C."/>
            <person name="Antonin V."/>
            <person name="Barry K.W."/>
            <person name="Bougher N.L."/>
            <person name="Buchanan P."/>
            <person name="Buyck B."/>
            <person name="Bense V."/>
            <person name="Catcheside P."/>
            <person name="Chovatia M."/>
            <person name="Cooper J."/>
            <person name="Damon W."/>
            <person name="Desjardin D."/>
            <person name="Finy P."/>
            <person name="Geml J."/>
            <person name="Haridas S."/>
            <person name="Hughes K."/>
            <person name="Justo A."/>
            <person name="Karasinski D."/>
            <person name="Kautmanova I."/>
            <person name="Kiss B."/>
            <person name="Kocsube S."/>
            <person name="Kotiranta H."/>
            <person name="LaButti K.M."/>
            <person name="Lechner B.E."/>
            <person name="Liimatainen K."/>
            <person name="Lipzen A."/>
            <person name="Lukacs Z."/>
            <person name="Mihaltcheva S."/>
            <person name="Morgado L.N."/>
            <person name="Niskanen T."/>
            <person name="Noordeloos M.E."/>
            <person name="Ohm R.A."/>
            <person name="Ortiz-Santana B."/>
            <person name="Ovrebo C."/>
            <person name="Racz N."/>
            <person name="Riley R."/>
            <person name="Savchenko A."/>
            <person name="Shiryaev A."/>
            <person name="Soop K."/>
            <person name="Spirin V."/>
            <person name="Szebenyi C."/>
            <person name="Tomsovsky M."/>
            <person name="Tulloss R.E."/>
            <person name="Uehling J."/>
            <person name="Grigoriev I.V."/>
            <person name="Vagvolgyi C."/>
            <person name="Papp T."/>
            <person name="Martin F.M."/>
            <person name="Miettinen O."/>
            <person name="Hibbett D.S."/>
            <person name="Nagy L.G."/>
        </authorList>
    </citation>
    <scope>NUCLEOTIDE SEQUENCE [LARGE SCALE GENOMIC DNA]</scope>
    <source>
        <strain evidence="2 3">CBS 962.96</strain>
    </source>
</reference>
<evidence type="ECO:0000313" key="2">
    <source>
        <dbReference type="EMBL" id="THU79483.1"/>
    </source>
</evidence>
<protein>
    <recommendedName>
        <fullName evidence="4">Transmembrane protein</fullName>
    </recommendedName>
</protein>
<proteinExistence type="predicted"/>
<keyword evidence="3" id="KW-1185">Reference proteome</keyword>
<accession>A0A4S8KUN8</accession>
<dbReference type="EMBL" id="ML180020">
    <property type="protein sequence ID" value="THU79483.1"/>
    <property type="molecule type" value="Genomic_DNA"/>
</dbReference>
<name>A0A4S8KUN8_DENBC</name>
<evidence type="ECO:0000256" key="1">
    <source>
        <dbReference type="SAM" id="Phobius"/>
    </source>
</evidence>
<dbReference type="AlphaFoldDB" id="A0A4S8KUN8"/>
<sequence length="160" mass="18672">MSPRFFVVTCSPSSNAPLFLYFRSFLVCASSSLRFTCAFRPHLHSFRYSVLFLFTQSFDFLSALDASTFHVFLSPLPVLHVASQRVSRWPRTRALSRFTSSLFHASLMLARCLARFFFCLLQFNLHYLTVFIRSFPIRSFDSILYIAWLFFVLFSRIALS</sequence>
<keyword evidence="1" id="KW-0812">Transmembrane</keyword>